<reference evidence="1 2" key="1">
    <citation type="submission" date="2018-03" db="EMBL/GenBank/DDBJ databases">
        <authorList>
            <person name="Gully D."/>
        </authorList>
    </citation>
    <scope>NUCLEOTIDE SEQUENCE [LARGE SCALE GENOMIC DNA]</scope>
    <source>
        <strain evidence="1">ORS3257</strain>
    </source>
</reference>
<proteinExistence type="predicted"/>
<protein>
    <submittedName>
        <fullName evidence="1">Uncharacterized protein</fullName>
    </submittedName>
</protein>
<evidence type="ECO:0000313" key="2">
    <source>
        <dbReference type="Proteomes" id="UP000246085"/>
    </source>
</evidence>
<dbReference type="Proteomes" id="UP000246085">
    <property type="component" value="Chromosome BRAD3257"/>
</dbReference>
<organism evidence="1 2">
    <name type="scientific">Bradyrhizobium vignae</name>
    <dbReference type="NCBI Taxonomy" id="1549949"/>
    <lineage>
        <taxon>Bacteria</taxon>
        <taxon>Pseudomonadati</taxon>
        <taxon>Pseudomonadota</taxon>
        <taxon>Alphaproteobacteria</taxon>
        <taxon>Hyphomicrobiales</taxon>
        <taxon>Nitrobacteraceae</taxon>
        <taxon>Bradyrhizobium</taxon>
    </lineage>
</organism>
<gene>
    <name evidence="1" type="ORF">BRAD3257_6526</name>
</gene>
<accession>A0A2U3Q7L0</accession>
<dbReference type="KEGG" id="bvz:BRAD3257_6526"/>
<name>A0A2U3Q7L0_9BRAD</name>
<sequence length="57" mass="5991">MAGLGRAEAIVRSESLRRSAKSGIVGLTVPGPDATGRVRMRYGLLLQTQAIPTQGEP</sequence>
<evidence type="ECO:0000313" key="1">
    <source>
        <dbReference type="EMBL" id="SPP97421.1"/>
    </source>
</evidence>
<dbReference type="AlphaFoldDB" id="A0A2U3Q7L0"/>
<dbReference type="EMBL" id="LS398110">
    <property type="protein sequence ID" value="SPP97421.1"/>
    <property type="molecule type" value="Genomic_DNA"/>
</dbReference>